<evidence type="ECO:0000313" key="2">
    <source>
        <dbReference type="Proteomes" id="UP001147700"/>
    </source>
</evidence>
<dbReference type="EMBL" id="JAPCID010000006">
    <property type="protein sequence ID" value="MDA0136745.1"/>
    <property type="molecule type" value="Genomic_DNA"/>
</dbReference>
<proteinExistence type="predicted"/>
<dbReference type="InterPro" id="IPR016084">
    <property type="entry name" value="Haem_Oase-like_multi-hlx"/>
</dbReference>
<reference evidence="1" key="1">
    <citation type="submission" date="2022-10" db="EMBL/GenBank/DDBJ databases">
        <title>The WGS of Solirubrobacter sp. CPCC 204708.</title>
        <authorList>
            <person name="Jiang Z."/>
        </authorList>
    </citation>
    <scope>NUCLEOTIDE SEQUENCE</scope>
    <source>
        <strain evidence="1">CPCC 204708</strain>
    </source>
</reference>
<dbReference type="SUPFAM" id="SSF48613">
    <property type="entry name" value="Heme oxygenase-like"/>
    <property type="match status" value="1"/>
</dbReference>
<sequence length="331" mass="36810">MASLPQPRGPVSEALFAALRQSPTPLALPEAPFAFEDLQLALYCCYELHYRGFEGVDDAWEWDPGLLAFRAVLEREFEADVHELAGTPGEPPEPDRIDVEIRELMQSDDAPSVSTFIEREATREHVLEFLIHRSAYQLKEADPHSWAIPRLHGVPKAALVEIQADEYGEGRPDQVHAQLFARSMEALELDSTYGAYLDKIPGVTLATVNLMSWMGLHRRRRGGIVGHLALFEMTSSVPNRRYGSGLRRLGWDSEDAVAFFDVHVVADAVHESIAAVDLAGGLARQDRRLGADVLWGARALMAVDGRWARHMMERWEAGESSLYDGGVLAAQ</sequence>
<evidence type="ECO:0000313" key="1">
    <source>
        <dbReference type="EMBL" id="MDA0136745.1"/>
    </source>
</evidence>
<dbReference type="Pfam" id="PF14518">
    <property type="entry name" value="Haem_oxygenas_2"/>
    <property type="match status" value="1"/>
</dbReference>
<comment type="caution">
    <text evidence="1">The sequence shown here is derived from an EMBL/GenBank/DDBJ whole genome shotgun (WGS) entry which is preliminary data.</text>
</comment>
<name>A0ABT4RDZ5_9ACTN</name>
<dbReference type="Proteomes" id="UP001147700">
    <property type="component" value="Unassembled WGS sequence"/>
</dbReference>
<protein>
    <submittedName>
        <fullName evidence="1">Iron-containing redox enzyme family protein</fullName>
    </submittedName>
</protein>
<dbReference type="SMART" id="SM01236">
    <property type="entry name" value="Haem_oxygenase_2"/>
    <property type="match status" value="1"/>
</dbReference>
<accession>A0ABT4RDZ5</accession>
<organism evidence="1 2">
    <name type="scientific">Solirubrobacter deserti</name>
    <dbReference type="NCBI Taxonomy" id="2282478"/>
    <lineage>
        <taxon>Bacteria</taxon>
        <taxon>Bacillati</taxon>
        <taxon>Actinomycetota</taxon>
        <taxon>Thermoleophilia</taxon>
        <taxon>Solirubrobacterales</taxon>
        <taxon>Solirubrobacteraceae</taxon>
        <taxon>Solirubrobacter</taxon>
    </lineage>
</organism>
<dbReference type="Gene3D" id="1.20.910.10">
    <property type="entry name" value="Heme oxygenase-like"/>
    <property type="match status" value="1"/>
</dbReference>
<gene>
    <name evidence="1" type="ORF">OJ962_04490</name>
</gene>
<dbReference type="RefSeq" id="WP_202953616.1">
    <property type="nucleotide sequence ID" value="NZ_JAPCID010000006.1"/>
</dbReference>
<keyword evidence="2" id="KW-1185">Reference proteome</keyword>